<dbReference type="Proteomes" id="UP000611554">
    <property type="component" value="Unassembled WGS sequence"/>
</dbReference>
<gene>
    <name evidence="2" type="ORF">GCM10010140_58830</name>
</gene>
<protein>
    <recommendedName>
        <fullName evidence="4">Sulfotransferase family protein</fullName>
    </recommendedName>
</protein>
<dbReference type="RefSeq" id="WP_189249706.1">
    <property type="nucleotide sequence ID" value="NZ_BMQJ01000017.1"/>
</dbReference>
<feature type="region of interest" description="Disordered" evidence="1">
    <location>
        <begin position="1"/>
        <end position="24"/>
    </location>
</feature>
<sequence>MTPEEVEKMHAKARRKSRDPERLDQLRDKAMKEAGGGTPEGLAHAITIYDAWAEFRAAIRPDPRTMIHLYRDPM</sequence>
<proteinExistence type="predicted"/>
<dbReference type="EMBL" id="BMQJ01000017">
    <property type="protein sequence ID" value="GGQ20799.1"/>
    <property type="molecule type" value="Genomic_DNA"/>
</dbReference>
<reference evidence="3" key="1">
    <citation type="journal article" date="2019" name="Int. J. Syst. Evol. Microbiol.">
        <title>The Global Catalogue of Microorganisms (GCM) 10K type strain sequencing project: providing services to taxonomists for standard genome sequencing and annotation.</title>
        <authorList>
            <consortium name="The Broad Institute Genomics Platform"/>
            <consortium name="The Broad Institute Genome Sequencing Center for Infectious Disease"/>
            <person name="Wu L."/>
            <person name="Ma J."/>
        </authorList>
    </citation>
    <scope>NUCLEOTIDE SEQUENCE [LARGE SCALE GENOMIC DNA]</scope>
    <source>
        <strain evidence="3">JCM 3115</strain>
    </source>
</reference>
<evidence type="ECO:0000313" key="2">
    <source>
        <dbReference type="EMBL" id="GGQ20799.1"/>
    </source>
</evidence>
<evidence type="ECO:0000256" key="1">
    <source>
        <dbReference type="SAM" id="MobiDB-lite"/>
    </source>
</evidence>
<keyword evidence="3" id="KW-1185">Reference proteome</keyword>
<evidence type="ECO:0000313" key="3">
    <source>
        <dbReference type="Proteomes" id="UP000611554"/>
    </source>
</evidence>
<organism evidence="2 3">
    <name type="scientific">Streptosporangium pseudovulgare</name>
    <dbReference type="NCBI Taxonomy" id="35765"/>
    <lineage>
        <taxon>Bacteria</taxon>
        <taxon>Bacillati</taxon>
        <taxon>Actinomycetota</taxon>
        <taxon>Actinomycetes</taxon>
        <taxon>Streptosporangiales</taxon>
        <taxon>Streptosporangiaceae</taxon>
        <taxon>Streptosporangium</taxon>
    </lineage>
</organism>
<feature type="compositionally biased region" description="Basic and acidic residues" evidence="1">
    <location>
        <begin position="1"/>
        <end position="10"/>
    </location>
</feature>
<accession>A0ABQ2RD88</accession>
<evidence type="ECO:0008006" key="4">
    <source>
        <dbReference type="Google" id="ProtNLM"/>
    </source>
</evidence>
<comment type="caution">
    <text evidence="2">The sequence shown here is derived from an EMBL/GenBank/DDBJ whole genome shotgun (WGS) entry which is preliminary data.</text>
</comment>
<name>A0ABQ2RD88_9ACTN</name>